<accession>J3NCH0</accession>
<dbReference type="AlphaFoldDB" id="J3NCH0"/>
<reference evidence="1" key="1">
    <citation type="journal article" date="2013" name="Nat. Commun.">
        <title>Whole-genome sequencing of Oryza brachyantha reveals mechanisms underlying Oryza genome evolution.</title>
        <authorList>
            <person name="Chen J."/>
            <person name="Huang Q."/>
            <person name="Gao D."/>
            <person name="Wang J."/>
            <person name="Lang Y."/>
            <person name="Liu T."/>
            <person name="Li B."/>
            <person name="Bai Z."/>
            <person name="Luis Goicoechea J."/>
            <person name="Liang C."/>
            <person name="Chen C."/>
            <person name="Zhang W."/>
            <person name="Sun S."/>
            <person name="Liao Y."/>
            <person name="Zhang X."/>
            <person name="Yang L."/>
            <person name="Song C."/>
            <person name="Wang M."/>
            <person name="Shi J."/>
            <person name="Liu G."/>
            <person name="Liu J."/>
            <person name="Zhou H."/>
            <person name="Zhou W."/>
            <person name="Yu Q."/>
            <person name="An N."/>
            <person name="Chen Y."/>
            <person name="Cai Q."/>
            <person name="Wang B."/>
            <person name="Liu B."/>
            <person name="Min J."/>
            <person name="Huang Y."/>
            <person name="Wu H."/>
            <person name="Li Z."/>
            <person name="Zhang Y."/>
            <person name="Yin Y."/>
            <person name="Song W."/>
            <person name="Jiang J."/>
            <person name="Jackson S.A."/>
            <person name="Wing R.A."/>
            <person name="Wang J."/>
            <person name="Chen M."/>
        </authorList>
    </citation>
    <scope>NUCLEOTIDE SEQUENCE [LARGE SCALE GENOMIC DNA]</scope>
    <source>
        <strain evidence="1">cv. IRGC 101232</strain>
    </source>
</reference>
<dbReference type="HOGENOM" id="CLU_2744048_0_0_1"/>
<dbReference type="STRING" id="4533.J3NCH0"/>
<evidence type="ECO:0000313" key="1">
    <source>
        <dbReference type="EnsemblPlants" id="OB12G16780.1"/>
    </source>
</evidence>
<evidence type="ECO:0000313" key="2">
    <source>
        <dbReference type="Proteomes" id="UP000006038"/>
    </source>
</evidence>
<reference evidence="1" key="2">
    <citation type="submission" date="2013-04" db="UniProtKB">
        <authorList>
            <consortium name="EnsemblPlants"/>
        </authorList>
    </citation>
    <scope>IDENTIFICATION</scope>
</reference>
<protein>
    <submittedName>
        <fullName evidence="1">Uncharacterized protein</fullName>
    </submittedName>
</protein>
<dbReference type="Proteomes" id="UP000006038">
    <property type="component" value="Chromosome 12"/>
</dbReference>
<organism evidence="1">
    <name type="scientific">Oryza brachyantha</name>
    <name type="common">malo sina</name>
    <dbReference type="NCBI Taxonomy" id="4533"/>
    <lineage>
        <taxon>Eukaryota</taxon>
        <taxon>Viridiplantae</taxon>
        <taxon>Streptophyta</taxon>
        <taxon>Embryophyta</taxon>
        <taxon>Tracheophyta</taxon>
        <taxon>Spermatophyta</taxon>
        <taxon>Magnoliopsida</taxon>
        <taxon>Liliopsida</taxon>
        <taxon>Poales</taxon>
        <taxon>Poaceae</taxon>
        <taxon>BOP clade</taxon>
        <taxon>Oryzoideae</taxon>
        <taxon>Oryzeae</taxon>
        <taxon>Oryzinae</taxon>
        <taxon>Oryza</taxon>
    </lineage>
</organism>
<dbReference type="EnsemblPlants" id="OB12G16780.1">
    <property type="protein sequence ID" value="OB12G16780.1"/>
    <property type="gene ID" value="OB12G16780"/>
</dbReference>
<name>J3NCH0_ORYBR</name>
<sequence>MHACCVLTVRTAQIYVIRQAIAKALVAYMQKYVDEASKKEVKDIFARYNQTLLVADRLDGLAGGEDFIFYL</sequence>
<dbReference type="Gramene" id="OB12G16780.1">
    <property type="protein sequence ID" value="OB12G16780.1"/>
    <property type="gene ID" value="OB12G16780"/>
</dbReference>
<keyword evidence="2" id="KW-1185">Reference proteome</keyword>
<dbReference type="InterPro" id="IPR014721">
    <property type="entry name" value="Ribsml_uS5_D2-typ_fold_subgr"/>
</dbReference>
<dbReference type="eggNOG" id="KOG1753">
    <property type="taxonomic scope" value="Eukaryota"/>
</dbReference>
<proteinExistence type="predicted"/>
<dbReference type="Gene3D" id="3.30.230.10">
    <property type="match status" value="1"/>
</dbReference>